<sequence length="98" mass="10420">MSLPAQIVVAIGQLVVTTLQLLFMIVTWLQPSRAQAVPDYRLEPIELVNAAQHGLEPPHLDASMPAALPAHLRGDPQPIQGPASNPPSSGVPDNGPRH</sequence>
<name>A0ACC1NDE6_9PEZI</name>
<evidence type="ECO:0000313" key="2">
    <source>
        <dbReference type="Proteomes" id="UP001143856"/>
    </source>
</evidence>
<evidence type="ECO:0000313" key="1">
    <source>
        <dbReference type="EMBL" id="KAJ2977347.1"/>
    </source>
</evidence>
<keyword evidence="2" id="KW-1185">Reference proteome</keyword>
<organism evidence="1 2">
    <name type="scientific">Xylaria curta</name>
    <dbReference type="NCBI Taxonomy" id="42375"/>
    <lineage>
        <taxon>Eukaryota</taxon>
        <taxon>Fungi</taxon>
        <taxon>Dikarya</taxon>
        <taxon>Ascomycota</taxon>
        <taxon>Pezizomycotina</taxon>
        <taxon>Sordariomycetes</taxon>
        <taxon>Xylariomycetidae</taxon>
        <taxon>Xylariales</taxon>
        <taxon>Xylariaceae</taxon>
        <taxon>Xylaria</taxon>
    </lineage>
</organism>
<proteinExistence type="predicted"/>
<reference evidence="1" key="1">
    <citation type="submission" date="2022-10" db="EMBL/GenBank/DDBJ databases">
        <title>Genome Sequence of Xylaria curta.</title>
        <authorList>
            <person name="Buettner E."/>
        </authorList>
    </citation>
    <scope>NUCLEOTIDE SEQUENCE</scope>
    <source>
        <strain evidence="1">Babe10</strain>
    </source>
</reference>
<dbReference type="EMBL" id="JAPDGR010002157">
    <property type="protein sequence ID" value="KAJ2977347.1"/>
    <property type="molecule type" value="Genomic_DNA"/>
</dbReference>
<accession>A0ACC1NDE6</accession>
<comment type="caution">
    <text evidence="1">The sequence shown here is derived from an EMBL/GenBank/DDBJ whole genome shotgun (WGS) entry which is preliminary data.</text>
</comment>
<dbReference type="Proteomes" id="UP001143856">
    <property type="component" value="Unassembled WGS sequence"/>
</dbReference>
<protein>
    <submittedName>
        <fullName evidence="1">Uncharacterized protein</fullName>
    </submittedName>
</protein>
<gene>
    <name evidence="1" type="ORF">NUW58_g7837</name>
</gene>